<reference evidence="4 5" key="1">
    <citation type="submission" date="2019-07" db="EMBL/GenBank/DDBJ databases">
        <title>Draft Genome Sequences of Bacteroides pyogenes Strains Isolated from the Uterus Holstein Dairy Cows with Metritis.</title>
        <authorList>
            <person name="Cunha F."/>
            <person name="Galvao K.N."/>
            <person name="Jeon S.J."/>
            <person name="Jeong K.C."/>
        </authorList>
    </citation>
    <scope>NUCLEOTIDE SEQUENCE [LARGE SCALE GENOMIC DNA]</scope>
    <source>
        <strain evidence="4 5">KG-31</strain>
    </source>
</reference>
<feature type="signal peptide" evidence="2">
    <location>
        <begin position="1"/>
        <end position="21"/>
    </location>
</feature>
<gene>
    <name evidence="4" type="ORF">FNJ60_14425</name>
</gene>
<dbReference type="SUPFAM" id="SSF111369">
    <property type="entry name" value="HlyD-like secretion proteins"/>
    <property type="match status" value="1"/>
</dbReference>
<dbReference type="Gene3D" id="2.40.50.100">
    <property type="match status" value="1"/>
</dbReference>
<evidence type="ECO:0000313" key="5">
    <source>
        <dbReference type="Proteomes" id="UP000324383"/>
    </source>
</evidence>
<sequence length="365" mass="40234">MKRHSLSCLLLCCLSYSGILSCSGTKETEKEEQGVSTVLPDTKNEVTIQVLKRQIFNHELVSNGKVNAQSRADLHFEMSEVIAHIHVKNGDRVHKGQKLAELDKFRLEQKLSQSENALLKAELELKDILIGQGYSVDDFSNVPADIIKIAKVKSGYDQSKSHYELAKREMEHATLVAPFDGVVANLFSKTFNPANTTEVFCTILDTKGMEAEFTVLENELAFIKKGDKVMVLPYSGGSSFEGSVSEINPWVDSNGLVKVKAKVKNGAGKLFNGMNVRVSVRRNLSEQLVIPKTAVVLRSGKQVVFTLKEGKAMWNYVNTGLENATEYIVSDKSQKGIENGLLEGDTVIVTGNLNLAHETEVKVSN</sequence>
<evidence type="ECO:0000313" key="4">
    <source>
        <dbReference type="EMBL" id="TYK31913.1"/>
    </source>
</evidence>
<dbReference type="Proteomes" id="UP000324383">
    <property type="component" value="Unassembled WGS sequence"/>
</dbReference>
<dbReference type="AlphaFoldDB" id="A0A5D3F7M3"/>
<dbReference type="PANTHER" id="PTHR30469">
    <property type="entry name" value="MULTIDRUG RESISTANCE PROTEIN MDTA"/>
    <property type="match status" value="1"/>
</dbReference>
<feature type="domain" description="CusB-like beta-barrel" evidence="3">
    <location>
        <begin position="212"/>
        <end position="282"/>
    </location>
</feature>
<feature type="chain" id="PRO_5030116397" evidence="2">
    <location>
        <begin position="22"/>
        <end position="365"/>
    </location>
</feature>
<dbReference type="Pfam" id="PF25954">
    <property type="entry name" value="Beta-barrel_RND_2"/>
    <property type="match status" value="1"/>
</dbReference>
<name>A0A5D3F7M3_9BACE</name>
<keyword evidence="2" id="KW-0732">Signal</keyword>
<dbReference type="GO" id="GO:1990281">
    <property type="term" value="C:efflux pump complex"/>
    <property type="evidence" value="ECO:0007669"/>
    <property type="project" value="TreeGrafter"/>
</dbReference>
<dbReference type="Gene3D" id="2.40.30.170">
    <property type="match status" value="1"/>
</dbReference>
<dbReference type="PROSITE" id="PS51257">
    <property type="entry name" value="PROKAR_LIPOPROTEIN"/>
    <property type="match status" value="1"/>
</dbReference>
<evidence type="ECO:0000259" key="3">
    <source>
        <dbReference type="Pfam" id="PF25954"/>
    </source>
</evidence>
<dbReference type="RefSeq" id="WP_148730949.1">
    <property type="nucleotide sequence ID" value="NZ_VKLW01000049.1"/>
</dbReference>
<dbReference type="Gene3D" id="1.10.287.470">
    <property type="entry name" value="Helix hairpin bin"/>
    <property type="match status" value="1"/>
</dbReference>
<organism evidence="4 5">
    <name type="scientific">Bacteroides pyogenes</name>
    <dbReference type="NCBI Taxonomy" id="310300"/>
    <lineage>
        <taxon>Bacteria</taxon>
        <taxon>Pseudomonadati</taxon>
        <taxon>Bacteroidota</taxon>
        <taxon>Bacteroidia</taxon>
        <taxon>Bacteroidales</taxon>
        <taxon>Bacteroidaceae</taxon>
        <taxon>Bacteroides</taxon>
    </lineage>
</organism>
<dbReference type="Gene3D" id="2.40.420.20">
    <property type="match status" value="1"/>
</dbReference>
<dbReference type="InterPro" id="IPR058792">
    <property type="entry name" value="Beta-barrel_RND_2"/>
</dbReference>
<proteinExistence type="inferred from homology"/>
<comment type="caution">
    <text evidence="4">The sequence shown here is derived from an EMBL/GenBank/DDBJ whole genome shotgun (WGS) entry which is preliminary data.</text>
</comment>
<comment type="similarity">
    <text evidence="1">Belongs to the membrane fusion protein (MFP) (TC 8.A.1) family.</text>
</comment>
<keyword evidence="5" id="KW-1185">Reference proteome</keyword>
<protein>
    <submittedName>
        <fullName evidence="4">Efflux RND transporter periplasmic adaptor subunit</fullName>
    </submittedName>
</protein>
<evidence type="ECO:0000256" key="1">
    <source>
        <dbReference type="ARBA" id="ARBA00009477"/>
    </source>
</evidence>
<accession>A0A5D3F7M3</accession>
<evidence type="ECO:0000256" key="2">
    <source>
        <dbReference type="SAM" id="SignalP"/>
    </source>
</evidence>
<dbReference type="InterPro" id="IPR006143">
    <property type="entry name" value="RND_pump_MFP"/>
</dbReference>
<dbReference type="EMBL" id="VKLW01000049">
    <property type="protein sequence ID" value="TYK31913.1"/>
    <property type="molecule type" value="Genomic_DNA"/>
</dbReference>
<dbReference type="NCBIfam" id="TIGR01730">
    <property type="entry name" value="RND_mfp"/>
    <property type="match status" value="1"/>
</dbReference>
<dbReference type="GO" id="GO:0015562">
    <property type="term" value="F:efflux transmembrane transporter activity"/>
    <property type="evidence" value="ECO:0007669"/>
    <property type="project" value="TreeGrafter"/>
</dbReference>
<dbReference type="PANTHER" id="PTHR30469:SF38">
    <property type="entry name" value="HLYD FAMILY SECRETION PROTEIN"/>
    <property type="match status" value="1"/>
</dbReference>